<evidence type="ECO:0000256" key="1">
    <source>
        <dbReference type="SAM" id="Phobius"/>
    </source>
</evidence>
<proteinExistence type="predicted"/>
<sequence>MQPGQENRPLYDKTLLLVLFILFLFVSPVVYWWTNPGSPWYLPYLLWLVAILLGALIHIRQHHES</sequence>
<dbReference type="AlphaFoldDB" id="A0A370DUM5"/>
<evidence type="ECO:0000313" key="3">
    <source>
        <dbReference type="Proteomes" id="UP000255508"/>
    </source>
</evidence>
<evidence type="ECO:0000313" key="2">
    <source>
        <dbReference type="EMBL" id="RDH88268.1"/>
    </source>
</evidence>
<feature type="transmembrane region" description="Helical" evidence="1">
    <location>
        <begin position="15"/>
        <end position="34"/>
    </location>
</feature>
<reference evidence="2 3" key="1">
    <citation type="journal article" date="2018" name="ISME J.">
        <title>Endosymbiont genomes yield clues of tubeworm success.</title>
        <authorList>
            <person name="Li Y."/>
            <person name="Liles M.R."/>
            <person name="Halanych K.M."/>
        </authorList>
    </citation>
    <scope>NUCLEOTIDE SEQUENCE [LARGE SCALE GENOMIC DNA]</scope>
    <source>
        <strain evidence="2">A1422</strain>
    </source>
</reference>
<comment type="caution">
    <text evidence="2">The sequence shown here is derived from an EMBL/GenBank/DDBJ whole genome shotgun (WGS) entry which is preliminary data.</text>
</comment>
<dbReference type="EMBL" id="QFXD01000256">
    <property type="protein sequence ID" value="RDH88268.1"/>
    <property type="molecule type" value="Genomic_DNA"/>
</dbReference>
<dbReference type="GO" id="GO:0016779">
    <property type="term" value="F:nucleotidyltransferase activity"/>
    <property type="evidence" value="ECO:0007669"/>
    <property type="project" value="UniProtKB-KW"/>
</dbReference>
<keyword evidence="2" id="KW-0548">Nucleotidyltransferase</keyword>
<keyword evidence="1" id="KW-0472">Membrane</keyword>
<keyword evidence="1" id="KW-1133">Transmembrane helix</keyword>
<keyword evidence="1" id="KW-0812">Transmembrane</keyword>
<dbReference type="Proteomes" id="UP000255508">
    <property type="component" value="Unassembled WGS sequence"/>
</dbReference>
<organism evidence="2 3">
    <name type="scientific">endosymbiont of Lamellibrachia luymesi</name>
    <dbReference type="NCBI Taxonomy" id="2200907"/>
    <lineage>
        <taxon>Bacteria</taxon>
        <taxon>Pseudomonadati</taxon>
        <taxon>Pseudomonadota</taxon>
        <taxon>Gammaproteobacteria</taxon>
        <taxon>sulfur-oxidizing symbionts</taxon>
    </lineage>
</organism>
<gene>
    <name evidence="2" type="ORF">DIZ79_14870</name>
</gene>
<accession>A0A370DUM5</accession>
<keyword evidence="2" id="KW-0808">Transferase</keyword>
<protein>
    <submittedName>
        <fullName evidence="2">UTP--glucose-1-phosphate uridylyltransferase</fullName>
    </submittedName>
</protein>
<feature type="transmembrane region" description="Helical" evidence="1">
    <location>
        <begin position="40"/>
        <end position="59"/>
    </location>
</feature>
<name>A0A370DUM5_9GAMM</name>